<feature type="transmembrane region" description="Helical" evidence="7">
    <location>
        <begin position="382"/>
        <end position="401"/>
    </location>
</feature>
<dbReference type="EMBL" id="CP061336">
    <property type="protein sequence ID" value="QNU68231.1"/>
    <property type="molecule type" value="Genomic_DNA"/>
</dbReference>
<dbReference type="Proteomes" id="UP000306409">
    <property type="component" value="Chromosome"/>
</dbReference>
<keyword evidence="2" id="KW-0813">Transport</keyword>
<comment type="subcellular location">
    <subcellularLocation>
        <location evidence="1">Cell membrane</location>
        <topology evidence="1">Multi-pass membrane protein</topology>
    </subcellularLocation>
</comment>
<proteinExistence type="predicted"/>
<feature type="transmembrane region" description="Helical" evidence="7">
    <location>
        <begin position="163"/>
        <end position="182"/>
    </location>
</feature>
<evidence type="ECO:0000256" key="3">
    <source>
        <dbReference type="ARBA" id="ARBA00022475"/>
    </source>
</evidence>
<dbReference type="Pfam" id="PF07690">
    <property type="entry name" value="MFS_1"/>
    <property type="match status" value="1"/>
</dbReference>
<feature type="transmembrane region" description="Helical" evidence="7">
    <location>
        <begin position="135"/>
        <end position="157"/>
    </location>
</feature>
<dbReference type="GO" id="GO:0022857">
    <property type="term" value="F:transmembrane transporter activity"/>
    <property type="evidence" value="ECO:0007669"/>
    <property type="project" value="InterPro"/>
</dbReference>
<feature type="transmembrane region" description="Helical" evidence="7">
    <location>
        <begin position="37"/>
        <end position="58"/>
    </location>
</feature>
<accession>A0A7H1VS69</accession>
<feature type="transmembrane region" description="Helical" evidence="7">
    <location>
        <begin position="95"/>
        <end position="115"/>
    </location>
</feature>
<protein>
    <submittedName>
        <fullName evidence="9">MFS transporter</fullName>
    </submittedName>
</protein>
<name>A0A7H1VS69_9FIRM</name>
<feature type="transmembrane region" description="Helical" evidence="7">
    <location>
        <begin position="286"/>
        <end position="306"/>
    </location>
</feature>
<evidence type="ECO:0000256" key="5">
    <source>
        <dbReference type="ARBA" id="ARBA00022989"/>
    </source>
</evidence>
<dbReference type="PANTHER" id="PTHR43266">
    <property type="entry name" value="MACROLIDE-EFFLUX PROTEIN"/>
    <property type="match status" value="1"/>
</dbReference>
<sequence length="421" mass="46625">MKLNLLLLVSGRFISGIGSTVLTFALSLYVLDITGTAGTFSLVLSLSVLPMIFVNMFTGVFVDRYNKKRIIVGSDILSGVIVIAYTGLLNFYPKSIVLIVFYVLTISTIQSFFNLAVNSSIPEIVNKDNIPTANAAIQGISAIVNIIGPIIGAVLYTTFGIKVIFMLNGIVLILSGIFEMFLKFKKLNTSSDDSIGKKGYLADLKTTFSYLYSQKIIIFFLAFAAVVSLIYYPMVSMVLTYVSYNIMKVSGIQLSIIQASAAVGTIAGASLISFIKSLSSNMIKRFFTLFKIQAILFILWLLPFGAQTLTKNMWVITIIFSIILVILSSVNTLQNVSMISYFQFQIPEELLGRVFGVFMTAAFIFSPVGLWLYGVLLDIFKWYYLTTASGIILLLIGIFAVKSKYFQDFINDFKIKQGEML</sequence>
<evidence type="ECO:0000313" key="9">
    <source>
        <dbReference type="EMBL" id="QNU68231.1"/>
    </source>
</evidence>
<dbReference type="InterPro" id="IPR011701">
    <property type="entry name" value="MFS"/>
</dbReference>
<keyword evidence="10" id="KW-1185">Reference proteome</keyword>
<dbReference type="SUPFAM" id="SSF103473">
    <property type="entry name" value="MFS general substrate transporter"/>
    <property type="match status" value="1"/>
</dbReference>
<feature type="transmembrane region" description="Helical" evidence="7">
    <location>
        <begin position="354"/>
        <end position="376"/>
    </location>
</feature>
<feature type="transmembrane region" description="Helical" evidence="7">
    <location>
        <begin position="70"/>
        <end position="89"/>
    </location>
</feature>
<dbReference type="InterPro" id="IPR020846">
    <property type="entry name" value="MFS_dom"/>
</dbReference>
<dbReference type="KEGG" id="rher:EHE19_007375"/>
<keyword evidence="4 7" id="KW-0812">Transmembrane</keyword>
<feature type="domain" description="Major facilitator superfamily (MFS) profile" evidence="8">
    <location>
        <begin position="4"/>
        <end position="405"/>
    </location>
</feature>
<keyword evidence="6 7" id="KW-0472">Membrane</keyword>
<feature type="transmembrane region" description="Helical" evidence="7">
    <location>
        <begin position="216"/>
        <end position="234"/>
    </location>
</feature>
<dbReference type="AlphaFoldDB" id="A0A7H1VS69"/>
<keyword evidence="3" id="KW-1003">Cell membrane</keyword>
<dbReference type="Gene3D" id="1.20.1250.20">
    <property type="entry name" value="MFS general substrate transporter like domains"/>
    <property type="match status" value="1"/>
</dbReference>
<dbReference type="InterPro" id="IPR036259">
    <property type="entry name" value="MFS_trans_sf"/>
</dbReference>
<evidence type="ECO:0000256" key="1">
    <source>
        <dbReference type="ARBA" id="ARBA00004651"/>
    </source>
</evidence>
<keyword evidence="5 7" id="KW-1133">Transmembrane helix</keyword>
<evidence type="ECO:0000313" key="10">
    <source>
        <dbReference type="Proteomes" id="UP000306409"/>
    </source>
</evidence>
<reference evidence="9 10" key="1">
    <citation type="submission" date="2020-09" db="EMBL/GenBank/DDBJ databases">
        <title>Characterization and genome sequencing of Ruminiclostridium sp. nov. MA18.</title>
        <authorList>
            <person name="Rettenmaier R."/>
            <person name="Kowollik M.-L."/>
            <person name="Liebl W."/>
            <person name="Zverlov V."/>
        </authorList>
    </citation>
    <scope>NUCLEOTIDE SEQUENCE [LARGE SCALE GENOMIC DNA]</scope>
    <source>
        <strain evidence="9 10">MA18</strain>
    </source>
</reference>
<dbReference type="PANTHER" id="PTHR43266:SF9">
    <property type="entry name" value="PERMEASE, MAJOR FACILITATOR SUPERFAMILY-RELATED"/>
    <property type="match status" value="1"/>
</dbReference>
<evidence type="ECO:0000256" key="4">
    <source>
        <dbReference type="ARBA" id="ARBA00022692"/>
    </source>
</evidence>
<feature type="transmembrane region" description="Helical" evidence="7">
    <location>
        <begin position="12"/>
        <end position="31"/>
    </location>
</feature>
<feature type="transmembrane region" description="Helical" evidence="7">
    <location>
        <begin position="312"/>
        <end position="333"/>
    </location>
</feature>
<evidence type="ECO:0000256" key="7">
    <source>
        <dbReference type="SAM" id="Phobius"/>
    </source>
</evidence>
<dbReference type="PROSITE" id="PS50850">
    <property type="entry name" value="MFS"/>
    <property type="match status" value="1"/>
</dbReference>
<evidence type="ECO:0000259" key="8">
    <source>
        <dbReference type="PROSITE" id="PS50850"/>
    </source>
</evidence>
<evidence type="ECO:0000256" key="6">
    <source>
        <dbReference type="ARBA" id="ARBA00023136"/>
    </source>
</evidence>
<organism evidence="9 10">
    <name type="scientific">Ruminiclostridium herbifermentans</name>
    <dbReference type="NCBI Taxonomy" id="2488810"/>
    <lineage>
        <taxon>Bacteria</taxon>
        <taxon>Bacillati</taxon>
        <taxon>Bacillota</taxon>
        <taxon>Clostridia</taxon>
        <taxon>Eubacteriales</taxon>
        <taxon>Oscillospiraceae</taxon>
        <taxon>Ruminiclostridium</taxon>
    </lineage>
</organism>
<dbReference type="GO" id="GO:0005886">
    <property type="term" value="C:plasma membrane"/>
    <property type="evidence" value="ECO:0007669"/>
    <property type="project" value="UniProtKB-SubCell"/>
</dbReference>
<feature type="transmembrane region" description="Helical" evidence="7">
    <location>
        <begin position="254"/>
        <end position="274"/>
    </location>
</feature>
<dbReference type="CDD" id="cd06173">
    <property type="entry name" value="MFS_MefA_like"/>
    <property type="match status" value="1"/>
</dbReference>
<evidence type="ECO:0000256" key="2">
    <source>
        <dbReference type="ARBA" id="ARBA00022448"/>
    </source>
</evidence>
<gene>
    <name evidence="9" type="ORF">EHE19_007375</name>
</gene>